<evidence type="ECO:0000313" key="16">
    <source>
        <dbReference type="EMBL" id="KZT58943.1"/>
    </source>
</evidence>
<dbReference type="SUPFAM" id="SSF48208">
    <property type="entry name" value="Six-hairpin glycosidases"/>
    <property type="match status" value="1"/>
</dbReference>
<dbReference type="Pfam" id="PF16923">
    <property type="entry name" value="Glyco_hydro_63N"/>
    <property type="match status" value="1"/>
</dbReference>
<dbReference type="PANTHER" id="PTHR10412">
    <property type="entry name" value="MANNOSYL-OLIGOSACCHARIDE GLUCOSIDASE"/>
    <property type="match status" value="1"/>
</dbReference>
<comment type="catalytic activity">
    <reaction evidence="12">
        <text>N(4)-(alpha-D-Glc-(1-&gt;2)-alpha-D-Glc-(1-&gt;3)-alpha-D-Glc-(1-&gt;3)-alpha-D-Man-(1-&gt;2)-alpha-D-Man-(1-&gt;2)-alpha-D-Man-(1-&gt;3)-[alpha-D-Man-(1-&gt;2)-alpha-D-Man-(1-&gt;3)-[alpha-D-Man-(1-&gt;2)-alpha-D-Man-(1-&gt;6)]-alpha-D-Man-(1-&gt;6)]-beta-D-Man-(1-&gt;4)-beta-D-GlcNAc-(1-&gt;4)-beta-D-GlcNAc)-L-asparaginyl-[protein] + H2O = N(4)-(alpha-D-Glc-(1-&gt;3)-alpha-D-Glc-(1-&gt;3)-alpha-D-Man-(1-&gt;2)-alpha-D-Man-(1-&gt;2)-alpha-D-Man-(1-&gt;3)-[alpha-D-Man-(1-&gt;2)-alpha-D-Man-(1-&gt;3)-[alpha-D-Man-(1-&gt;2)-alpha-D-Man-(1-&gt;6)]-alpha-D-Man-(1-&gt;6)]-beta-D-Man-(1-&gt;4)-beta-D-GlcNAc-(1-&gt;4)-beta-D-GlcNAc)-L-asparaginyl-[protein] + beta-D-glucose</text>
        <dbReference type="Rhea" id="RHEA:55988"/>
        <dbReference type="Rhea" id="RHEA-COMP:12806"/>
        <dbReference type="Rhea" id="RHEA-COMP:14355"/>
        <dbReference type="ChEBI" id="CHEBI:15377"/>
        <dbReference type="ChEBI" id="CHEBI:15903"/>
        <dbReference type="ChEBI" id="CHEBI:59082"/>
        <dbReference type="ChEBI" id="CHEBI:132537"/>
        <dbReference type="EC" id="3.2.1.106"/>
    </reaction>
</comment>
<protein>
    <recommendedName>
        <fullName evidence="11 12">Mannosyl-oligosaccharide glucosidase</fullName>
        <ecNumber evidence="11 12">3.2.1.106</ecNumber>
    </recommendedName>
</protein>
<evidence type="ECO:0000259" key="15">
    <source>
        <dbReference type="Pfam" id="PF16923"/>
    </source>
</evidence>
<evidence type="ECO:0000256" key="13">
    <source>
        <dbReference type="SAM" id="SignalP"/>
    </source>
</evidence>
<evidence type="ECO:0000256" key="12">
    <source>
        <dbReference type="RuleBase" id="RU368089"/>
    </source>
</evidence>
<reference evidence="16 17" key="1">
    <citation type="journal article" date="2016" name="Mol. Biol. Evol.">
        <title>Comparative Genomics of Early-Diverging Mushroom-Forming Fungi Provides Insights into the Origins of Lignocellulose Decay Capabilities.</title>
        <authorList>
            <person name="Nagy L.G."/>
            <person name="Riley R."/>
            <person name="Tritt A."/>
            <person name="Adam C."/>
            <person name="Daum C."/>
            <person name="Floudas D."/>
            <person name="Sun H."/>
            <person name="Yadav J.S."/>
            <person name="Pangilinan J."/>
            <person name="Larsson K.H."/>
            <person name="Matsuura K."/>
            <person name="Barry K."/>
            <person name="Labutti K."/>
            <person name="Kuo R."/>
            <person name="Ohm R.A."/>
            <person name="Bhattacharya S.S."/>
            <person name="Shirouzu T."/>
            <person name="Yoshinaga Y."/>
            <person name="Martin F.M."/>
            <person name="Grigoriev I.V."/>
            <person name="Hibbett D.S."/>
        </authorList>
    </citation>
    <scope>NUCLEOTIDE SEQUENCE [LARGE SCALE GENOMIC DNA]</scope>
    <source>
        <strain evidence="16 17">HHB12733</strain>
    </source>
</reference>
<evidence type="ECO:0000256" key="2">
    <source>
        <dbReference type="ARBA" id="ARBA00010833"/>
    </source>
</evidence>
<dbReference type="GO" id="GO:0009311">
    <property type="term" value="P:oligosaccharide metabolic process"/>
    <property type="evidence" value="ECO:0007669"/>
    <property type="project" value="UniProtKB-UniRule"/>
</dbReference>
<dbReference type="Pfam" id="PF03200">
    <property type="entry name" value="Glyco_hydro_63"/>
    <property type="match status" value="1"/>
</dbReference>
<keyword evidence="6" id="KW-0735">Signal-anchor</keyword>
<dbReference type="OrthoDB" id="410058at2759"/>
<feature type="signal peptide" evidence="13">
    <location>
        <begin position="1"/>
        <end position="16"/>
    </location>
</feature>
<dbReference type="Proteomes" id="UP000076842">
    <property type="component" value="Unassembled WGS sequence"/>
</dbReference>
<dbReference type="InterPro" id="IPR031631">
    <property type="entry name" value="Glyco_hydro_63N"/>
</dbReference>
<evidence type="ECO:0000256" key="11">
    <source>
        <dbReference type="ARBA" id="ARBA00038888"/>
    </source>
</evidence>
<dbReference type="Gene3D" id="1.50.10.10">
    <property type="match status" value="1"/>
</dbReference>
<dbReference type="Gene3D" id="2.70.98.110">
    <property type="entry name" value="Glycosyl hydrolase family 63, N-terminal domain"/>
    <property type="match status" value="1"/>
</dbReference>
<dbReference type="InterPro" id="IPR012341">
    <property type="entry name" value="6hp_glycosidase-like_sf"/>
</dbReference>
<sequence>MQIPYLLLSLLPAVLAQDALLKVEEDESQSLLWGTYRPNLYFGMRPRLPKSLMTGLMWYGVQDLSSFRNMRHSCEQGDNLRGYTWTEHDPRDGGIEVLKDDLNNLDLHVEWLKTHGGDHGGSWSVRISGKPLDPSRPSMSSLIFYAGLDGFGSLEIDQEALTEVPEVPIVLTGRTPELGEFKMRIENGPDNSYVRRGRHWEDFVHKSDKTHVAGIVVPDGTVWQAKDHVSRAIMTHVEPLVTRYGGTQAGPDVLPDAAFLLMLDDEIVPGANLYAVQKTFEGPFSFDIHYENSDVKQTFDAQTFGTSLVAFKESFDDRFKQIFPISNDSAPGLFEFSKAITSNLLGGIGYFYGTSIVDRSVIHEWDEEDSVDTIKPSGGGPELAGPTQLLTATPSRSFFPRGFYWDEGFHLLHIGEWDNDLSLEILRDWLKLVDEDGWVGREQILGEEARSKVPKEFQTQYPTYANPPTLTMAVSAFIQRLKEQADPLSDGLNLQSLGLGGAQLPLVQDSSPTHGDALLKNPPAARAYLSSIYPTLRRHYQWFKRTQKGQVKQWGRTATSRTEAYRWRGRTPDHVLTSGLDDYPRARPPHVGELHLDLISWMGFFSRTMKQIAGYVGEDDDEAEYAATEKAIIANIDDLHWNEEEKVYCDASVNEEDESYHVCHRGYISLFPLLLGLLPADSPHLGAVLELMHDPQHLWSPYGIRSLSASHPLFGKDENYWRGAIWMQMNYMALASLKNIYTQRLGPHQKLAQQIYSELRDNIIKNTHKEFERTGYVWEQYDAVTGEGRRSHPFTGWTSLVTLIISEKYPGF</sequence>
<evidence type="ECO:0000256" key="8">
    <source>
        <dbReference type="ARBA" id="ARBA00023136"/>
    </source>
</evidence>
<organism evidence="16 17">
    <name type="scientific">Calocera cornea HHB12733</name>
    <dbReference type="NCBI Taxonomy" id="1353952"/>
    <lineage>
        <taxon>Eukaryota</taxon>
        <taxon>Fungi</taxon>
        <taxon>Dikarya</taxon>
        <taxon>Basidiomycota</taxon>
        <taxon>Agaricomycotina</taxon>
        <taxon>Dacrymycetes</taxon>
        <taxon>Dacrymycetales</taxon>
        <taxon>Dacrymycetaceae</taxon>
        <taxon>Calocera</taxon>
    </lineage>
</organism>
<keyword evidence="17" id="KW-1185">Reference proteome</keyword>
<evidence type="ECO:0000256" key="3">
    <source>
        <dbReference type="ARBA" id="ARBA00022692"/>
    </source>
</evidence>
<dbReference type="EMBL" id="KV423945">
    <property type="protein sequence ID" value="KZT58943.1"/>
    <property type="molecule type" value="Genomic_DNA"/>
</dbReference>
<comment type="subcellular location">
    <subcellularLocation>
        <location evidence="1 12">Endoplasmic reticulum membrane</location>
        <topology evidence="1 12">Single-pass type II membrane protein</topology>
    </subcellularLocation>
</comment>
<dbReference type="PANTHER" id="PTHR10412:SF11">
    <property type="entry name" value="MANNOSYL-OLIGOSACCHARIDE GLUCOSIDASE"/>
    <property type="match status" value="1"/>
</dbReference>
<evidence type="ECO:0000256" key="6">
    <source>
        <dbReference type="ARBA" id="ARBA00022968"/>
    </source>
</evidence>
<dbReference type="InterPro" id="IPR031335">
    <property type="entry name" value="Glyco_hydro_63_C"/>
</dbReference>
<feature type="chain" id="PRO_5007858549" description="Mannosyl-oligosaccharide glucosidase" evidence="13">
    <location>
        <begin position="17"/>
        <end position="812"/>
    </location>
</feature>
<accession>A0A165H787</accession>
<dbReference type="EC" id="3.2.1.106" evidence="11 12"/>
<evidence type="ECO:0000256" key="1">
    <source>
        <dbReference type="ARBA" id="ARBA00004648"/>
    </source>
</evidence>
<keyword evidence="9" id="KW-0325">Glycoprotein</keyword>
<proteinExistence type="inferred from homology"/>
<feature type="domain" description="Glycosyl hydrolase family 63 N-terminal" evidence="15">
    <location>
        <begin position="30"/>
        <end position="251"/>
    </location>
</feature>
<dbReference type="FunCoup" id="A0A165H787">
    <property type="interactions" value="396"/>
</dbReference>
<evidence type="ECO:0000256" key="9">
    <source>
        <dbReference type="ARBA" id="ARBA00023180"/>
    </source>
</evidence>
<evidence type="ECO:0000256" key="4">
    <source>
        <dbReference type="ARBA" id="ARBA00022801"/>
    </source>
</evidence>
<evidence type="ECO:0000259" key="14">
    <source>
        <dbReference type="Pfam" id="PF03200"/>
    </source>
</evidence>
<feature type="domain" description="Glycosyl hydrolase family 63 C-terminal" evidence="14">
    <location>
        <begin position="302"/>
        <end position="807"/>
    </location>
</feature>
<dbReference type="GO" id="GO:0006487">
    <property type="term" value="P:protein N-linked glycosylation"/>
    <property type="evidence" value="ECO:0007669"/>
    <property type="project" value="UniProtKB-UniRule"/>
</dbReference>
<dbReference type="GO" id="GO:0005789">
    <property type="term" value="C:endoplasmic reticulum membrane"/>
    <property type="evidence" value="ECO:0007669"/>
    <property type="project" value="UniProtKB-SubCell"/>
</dbReference>
<gene>
    <name evidence="16" type="ORF">CALCODRAFT_494177</name>
</gene>
<evidence type="ECO:0000256" key="7">
    <source>
        <dbReference type="ARBA" id="ARBA00022989"/>
    </source>
</evidence>
<evidence type="ECO:0000256" key="10">
    <source>
        <dbReference type="ARBA" id="ARBA00023295"/>
    </source>
</evidence>
<keyword evidence="7" id="KW-1133">Transmembrane helix</keyword>
<dbReference type="AlphaFoldDB" id="A0A165H787"/>
<evidence type="ECO:0000256" key="5">
    <source>
        <dbReference type="ARBA" id="ARBA00022824"/>
    </source>
</evidence>
<comment type="similarity">
    <text evidence="2 12">Belongs to the glycosyl hydrolase 63 family.</text>
</comment>
<dbReference type="InterPro" id="IPR008928">
    <property type="entry name" value="6-hairpin_glycosidase_sf"/>
</dbReference>
<dbReference type="GO" id="GO:0004573">
    <property type="term" value="F:Glc3Man9GlcNAc2 oligosaccharide glucosidase activity"/>
    <property type="evidence" value="ECO:0007669"/>
    <property type="project" value="UniProtKB-UniRule"/>
</dbReference>
<dbReference type="InterPro" id="IPR004888">
    <property type="entry name" value="Glycoside_hydrolase_63"/>
</dbReference>
<comment type="function">
    <text evidence="12">Cleaves the distal alpha 1,2-linked glucose residue from the Glc(3)Man(9)GlcNAc(2) oligosaccharide precursor.</text>
</comment>
<keyword evidence="13" id="KW-0732">Signal</keyword>
<keyword evidence="4 12" id="KW-0378">Hydrolase</keyword>
<keyword evidence="5 12" id="KW-0256">Endoplasmic reticulum</keyword>
<keyword evidence="3" id="KW-0812">Transmembrane</keyword>
<dbReference type="InterPro" id="IPR038518">
    <property type="entry name" value="Glyco_hydro_63N_sf"/>
</dbReference>
<dbReference type="STRING" id="1353952.A0A165H787"/>
<name>A0A165H787_9BASI</name>
<evidence type="ECO:0000313" key="17">
    <source>
        <dbReference type="Proteomes" id="UP000076842"/>
    </source>
</evidence>
<keyword evidence="10 12" id="KW-0326">Glycosidase</keyword>
<dbReference type="InParanoid" id="A0A165H787"/>
<keyword evidence="8" id="KW-0472">Membrane</keyword>